<dbReference type="EMBL" id="JAAGBB010000001">
    <property type="protein sequence ID" value="MBR0662780.1"/>
    <property type="molecule type" value="Genomic_DNA"/>
</dbReference>
<keyword evidence="2" id="KW-1185">Reference proteome</keyword>
<organism evidence="1 2">
    <name type="scientific">Plastoroseomonas hellenica</name>
    <dbReference type="NCBI Taxonomy" id="2687306"/>
    <lineage>
        <taxon>Bacteria</taxon>
        <taxon>Pseudomonadati</taxon>
        <taxon>Pseudomonadota</taxon>
        <taxon>Alphaproteobacteria</taxon>
        <taxon>Acetobacterales</taxon>
        <taxon>Acetobacteraceae</taxon>
        <taxon>Plastoroseomonas</taxon>
    </lineage>
</organism>
<reference evidence="2" key="1">
    <citation type="journal article" date="2021" name="Syst. Appl. Microbiol.">
        <title>Roseomonas hellenica sp. nov., isolated from roots of wild-growing Alkanna tinctoria.</title>
        <authorList>
            <person name="Rat A."/>
            <person name="Naranjo H.D."/>
            <person name="Lebbe L."/>
            <person name="Cnockaert M."/>
            <person name="Krigas N."/>
            <person name="Grigoriadou K."/>
            <person name="Maloupa E."/>
            <person name="Willems A."/>
        </authorList>
    </citation>
    <scope>NUCLEOTIDE SEQUENCE [LARGE SCALE GENOMIC DNA]</scope>
    <source>
        <strain evidence="2">LMG 31523</strain>
    </source>
</reference>
<dbReference type="RefSeq" id="WP_211850271.1">
    <property type="nucleotide sequence ID" value="NZ_JAAGBB010000001.1"/>
</dbReference>
<comment type="caution">
    <text evidence="1">The sequence shown here is derived from an EMBL/GenBank/DDBJ whole genome shotgun (WGS) entry which is preliminary data.</text>
</comment>
<name>A0ABS5ER49_9PROT</name>
<dbReference type="Proteomes" id="UP001196870">
    <property type="component" value="Unassembled WGS sequence"/>
</dbReference>
<proteinExistence type="predicted"/>
<protein>
    <submittedName>
        <fullName evidence="1">Uncharacterized protein</fullName>
    </submittedName>
</protein>
<sequence>MSAHFASVLVPASKTSDISTIADLAALTLQDLIATLGDDAMEVANLQAAVEGIRHALKTHATRPGTAMPDVAIDRAQLSLIISAAAGKAVSFDARAAVMVAESCL</sequence>
<evidence type="ECO:0000313" key="1">
    <source>
        <dbReference type="EMBL" id="MBR0662780.1"/>
    </source>
</evidence>
<accession>A0ABS5ER49</accession>
<evidence type="ECO:0000313" key="2">
    <source>
        <dbReference type="Proteomes" id="UP001196870"/>
    </source>
</evidence>
<gene>
    <name evidence="1" type="ORF">GXW71_00290</name>
</gene>